<dbReference type="EnsemblMetazoa" id="GBRI020304-RA">
    <property type="protein sequence ID" value="GBRI020304-PA"/>
    <property type="gene ID" value="GBRI020304"/>
</dbReference>
<protein>
    <submittedName>
        <fullName evidence="1">Uncharacterized protein</fullName>
    </submittedName>
</protein>
<evidence type="ECO:0000313" key="2">
    <source>
        <dbReference type="Proteomes" id="UP000091820"/>
    </source>
</evidence>
<name>A0A1A9WHS4_9MUSC</name>
<dbReference type="Gene3D" id="3.40.50.1820">
    <property type="entry name" value="alpha/beta hydrolase"/>
    <property type="match status" value="1"/>
</dbReference>
<accession>A0A1A9WHS4</accession>
<dbReference type="InterPro" id="IPR029058">
    <property type="entry name" value="AB_hydrolase_fold"/>
</dbReference>
<dbReference type="AlphaFoldDB" id="A0A1A9WHS4"/>
<evidence type="ECO:0000313" key="1">
    <source>
        <dbReference type="EnsemblMetazoa" id="GBRI020304-PA"/>
    </source>
</evidence>
<dbReference type="SUPFAM" id="SSF53474">
    <property type="entry name" value="alpha/beta-Hydrolases"/>
    <property type="match status" value="1"/>
</dbReference>
<keyword evidence="2" id="KW-1185">Reference proteome</keyword>
<dbReference type="Proteomes" id="UP000091820">
    <property type="component" value="Unassembled WGS sequence"/>
</dbReference>
<organism evidence="1 2">
    <name type="scientific">Glossina brevipalpis</name>
    <dbReference type="NCBI Taxonomy" id="37001"/>
    <lineage>
        <taxon>Eukaryota</taxon>
        <taxon>Metazoa</taxon>
        <taxon>Ecdysozoa</taxon>
        <taxon>Arthropoda</taxon>
        <taxon>Hexapoda</taxon>
        <taxon>Insecta</taxon>
        <taxon>Pterygota</taxon>
        <taxon>Neoptera</taxon>
        <taxon>Endopterygota</taxon>
        <taxon>Diptera</taxon>
        <taxon>Brachycera</taxon>
        <taxon>Muscomorpha</taxon>
        <taxon>Hippoboscoidea</taxon>
        <taxon>Glossinidae</taxon>
        <taxon>Glossina</taxon>
    </lineage>
</organism>
<dbReference type="STRING" id="37001.A0A1A9WHS4"/>
<proteinExistence type="predicted"/>
<reference evidence="2" key="1">
    <citation type="submission" date="2014-03" db="EMBL/GenBank/DDBJ databases">
        <authorList>
            <person name="Aksoy S."/>
            <person name="Warren W."/>
            <person name="Wilson R.K."/>
        </authorList>
    </citation>
    <scope>NUCLEOTIDE SEQUENCE [LARGE SCALE GENOMIC DNA]</scope>
    <source>
        <strain evidence="2">IAEA</strain>
    </source>
</reference>
<sequence>MLSTSPKPIYKFTVWTIQYRINLVLHTSLCPRLRKLPLNSQNFPERALLIFRIHRMDNPIPNQFSPPSVPVPINPAVDGEDWPNFSKEDPVYYVFSTDEKIEKLQRGPLAKRCSFWNDYLPKVRSWAAFENVVRTDCLKNFPLDLNIFKLLG</sequence>
<dbReference type="VEuPathDB" id="VectorBase:GBRI020304"/>
<reference evidence="1" key="2">
    <citation type="submission" date="2020-05" db="UniProtKB">
        <authorList>
            <consortium name="EnsemblMetazoa"/>
        </authorList>
    </citation>
    <scope>IDENTIFICATION</scope>
    <source>
        <strain evidence="1">IAEA</strain>
    </source>
</reference>